<name>A0ABV6KZR5_9BACI</name>
<dbReference type="PRINTS" id="PR00725">
    <property type="entry name" value="DADACBPTASE1"/>
</dbReference>
<keyword evidence="2 9" id="KW-0732">Signal</keyword>
<feature type="chain" id="PRO_5046830461" evidence="9">
    <location>
        <begin position="23"/>
        <end position="387"/>
    </location>
</feature>
<evidence type="ECO:0000256" key="3">
    <source>
        <dbReference type="ARBA" id="ARBA00022801"/>
    </source>
</evidence>
<dbReference type="InterPro" id="IPR018044">
    <property type="entry name" value="Peptidase_S11"/>
</dbReference>
<dbReference type="RefSeq" id="WP_377058905.1">
    <property type="nucleotide sequence ID" value="NZ_JBHLUU010000122.1"/>
</dbReference>
<evidence type="ECO:0000256" key="1">
    <source>
        <dbReference type="ARBA" id="ARBA00007164"/>
    </source>
</evidence>
<evidence type="ECO:0000313" key="11">
    <source>
        <dbReference type="EMBL" id="MFC0477511.1"/>
    </source>
</evidence>
<evidence type="ECO:0000256" key="5">
    <source>
        <dbReference type="ARBA" id="ARBA00022984"/>
    </source>
</evidence>
<evidence type="ECO:0000313" key="12">
    <source>
        <dbReference type="Proteomes" id="UP001589738"/>
    </source>
</evidence>
<dbReference type="EC" id="3.4.-.-" evidence="11"/>
<feature type="signal peptide" evidence="9">
    <location>
        <begin position="1"/>
        <end position="22"/>
    </location>
</feature>
<dbReference type="PANTHER" id="PTHR21581">
    <property type="entry name" value="D-ALANYL-D-ALANINE CARBOXYPEPTIDASE"/>
    <property type="match status" value="1"/>
</dbReference>
<evidence type="ECO:0000256" key="9">
    <source>
        <dbReference type="SAM" id="SignalP"/>
    </source>
</evidence>
<dbReference type="Proteomes" id="UP001589738">
    <property type="component" value="Unassembled WGS sequence"/>
</dbReference>
<protein>
    <submittedName>
        <fullName evidence="11">D-alanyl-D-alanine carboxypeptidase family protein</fullName>
        <ecNumber evidence="11">3.4.-.-</ecNumber>
    </submittedName>
</protein>
<keyword evidence="11" id="KW-0645">Protease</keyword>
<evidence type="ECO:0000256" key="7">
    <source>
        <dbReference type="RuleBase" id="RU004016"/>
    </source>
</evidence>
<keyword evidence="12" id="KW-1185">Reference proteome</keyword>
<feature type="domain" description="Peptidase S11 D-alanyl-D-alanine carboxypeptidase A N-terminal" evidence="10">
    <location>
        <begin position="27"/>
        <end position="252"/>
    </location>
</feature>
<accession>A0ABV6KZR5</accession>
<keyword evidence="8" id="KW-0812">Transmembrane</keyword>
<feature type="transmembrane region" description="Helical" evidence="8">
    <location>
        <begin position="359"/>
        <end position="380"/>
    </location>
</feature>
<dbReference type="InterPro" id="IPR012338">
    <property type="entry name" value="Beta-lactam/transpept-like"/>
</dbReference>
<comment type="caution">
    <text evidence="11">The sequence shown here is derived from an EMBL/GenBank/DDBJ whole genome shotgun (WGS) entry which is preliminary data.</text>
</comment>
<dbReference type="Gene3D" id="3.40.710.10">
    <property type="entry name" value="DD-peptidase/beta-lactamase superfamily"/>
    <property type="match status" value="1"/>
</dbReference>
<dbReference type="GO" id="GO:0004180">
    <property type="term" value="F:carboxypeptidase activity"/>
    <property type="evidence" value="ECO:0007669"/>
    <property type="project" value="UniProtKB-KW"/>
</dbReference>
<keyword evidence="11" id="KW-0121">Carboxypeptidase</keyword>
<organism evidence="11 12">
    <name type="scientific">Robertmurraya beringensis</name>
    <dbReference type="NCBI Taxonomy" id="641660"/>
    <lineage>
        <taxon>Bacteria</taxon>
        <taxon>Bacillati</taxon>
        <taxon>Bacillota</taxon>
        <taxon>Bacilli</taxon>
        <taxon>Bacillales</taxon>
        <taxon>Bacillaceae</taxon>
        <taxon>Robertmurraya</taxon>
    </lineage>
</organism>
<keyword evidence="4" id="KW-0133">Cell shape</keyword>
<dbReference type="SUPFAM" id="SSF56601">
    <property type="entry name" value="beta-lactamase/transpeptidase-like"/>
    <property type="match status" value="1"/>
</dbReference>
<keyword evidence="3 11" id="KW-0378">Hydrolase</keyword>
<keyword evidence="6" id="KW-0961">Cell wall biogenesis/degradation</keyword>
<gene>
    <name evidence="11" type="ORF">ACFFHF_20175</name>
</gene>
<evidence type="ECO:0000256" key="8">
    <source>
        <dbReference type="SAM" id="Phobius"/>
    </source>
</evidence>
<evidence type="ECO:0000256" key="6">
    <source>
        <dbReference type="ARBA" id="ARBA00023316"/>
    </source>
</evidence>
<dbReference type="PANTHER" id="PTHR21581:SF33">
    <property type="entry name" value="D-ALANYL-D-ALANINE CARBOXYPEPTIDASE DACB"/>
    <property type="match status" value="1"/>
</dbReference>
<keyword evidence="8" id="KW-0472">Membrane</keyword>
<evidence type="ECO:0000259" key="10">
    <source>
        <dbReference type="Pfam" id="PF00768"/>
    </source>
</evidence>
<dbReference type="EMBL" id="JBHLUU010000122">
    <property type="protein sequence ID" value="MFC0477511.1"/>
    <property type="molecule type" value="Genomic_DNA"/>
</dbReference>
<evidence type="ECO:0000256" key="2">
    <source>
        <dbReference type="ARBA" id="ARBA00022729"/>
    </source>
</evidence>
<dbReference type="Pfam" id="PF00768">
    <property type="entry name" value="Peptidase_S11"/>
    <property type="match status" value="1"/>
</dbReference>
<comment type="similarity">
    <text evidence="1 7">Belongs to the peptidase S11 family.</text>
</comment>
<dbReference type="InterPro" id="IPR001967">
    <property type="entry name" value="Peptidase_S11_N"/>
</dbReference>
<keyword evidence="8" id="KW-1133">Transmembrane helix</keyword>
<sequence>MFKKLSFIFLTILALSSNQVFADEMDELSIISDSVILMDSQSNAVLYSKNEHERMYPASLTKIATAIYAIQSAKVDEIVKVNNEAIEVEGTKVYLNEGEEVTLKKLIQGMLINSGNDAAAAIALHIDGSMDTYEKHINEFLRNEVGVKDTHFTNPHGLFDENHYTTAYDLGLITNYALKNETFKEIFGTKDLEWDGQSWDTTLLTHHLLLKGEIPFEGITGGKTGFVNESRQTLATTASNGQLGLTVIGLGATYKRDIYNDTINLLSFGFSNFKTSTIPVNTTFENEKDKFVVTDPLYITEPLTDSTVVDVTKEGDLTVYDSSNNKIQTISLAKYKIKTSPKTASIIGETKPSDKSTPIMMKAISIGLGFALIGAFLGMWRKRILNG</sequence>
<reference evidence="11 12" key="1">
    <citation type="submission" date="2024-09" db="EMBL/GenBank/DDBJ databases">
        <authorList>
            <person name="Sun Q."/>
            <person name="Mori K."/>
        </authorList>
    </citation>
    <scope>NUCLEOTIDE SEQUENCE [LARGE SCALE GENOMIC DNA]</scope>
    <source>
        <strain evidence="11 12">CGMCC 1.9126</strain>
    </source>
</reference>
<evidence type="ECO:0000256" key="4">
    <source>
        <dbReference type="ARBA" id="ARBA00022960"/>
    </source>
</evidence>
<proteinExistence type="inferred from homology"/>
<keyword evidence="5" id="KW-0573">Peptidoglycan synthesis</keyword>